<dbReference type="Proteomes" id="UP000824220">
    <property type="component" value="Unassembled WGS sequence"/>
</dbReference>
<evidence type="ECO:0000256" key="3">
    <source>
        <dbReference type="ARBA" id="ARBA00022833"/>
    </source>
</evidence>
<evidence type="ECO:0000313" key="6">
    <source>
        <dbReference type="Proteomes" id="UP000824220"/>
    </source>
</evidence>
<keyword evidence="1" id="KW-0479">Metal-binding</keyword>
<dbReference type="GO" id="GO:0045041">
    <property type="term" value="P:protein import into mitochondrial intermembrane space"/>
    <property type="evidence" value="ECO:0007669"/>
    <property type="project" value="TreeGrafter"/>
</dbReference>
<name>A0A9D2KI50_9MICO</name>
<dbReference type="GO" id="GO:0008270">
    <property type="term" value="F:zinc ion binding"/>
    <property type="evidence" value="ECO:0007669"/>
    <property type="project" value="UniProtKB-KW"/>
</dbReference>
<organism evidence="5 6">
    <name type="scientific">Candidatus Microbacterium stercoravium</name>
    <dbReference type="NCBI Taxonomy" id="2838697"/>
    <lineage>
        <taxon>Bacteria</taxon>
        <taxon>Bacillati</taxon>
        <taxon>Actinomycetota</taxon>
        <taxon>Actinomycetes</taxon>
        <taxon>Micrococcales</taxon>
        <taxon>Microbacteriaceae</taxon>
        <taxon>Microbacterium</taxon>
    </lineage>
</organism>
<sequence length="100" mass="11251">MRGAVVDDETRCAHWHGDDDVLAILFPCCRAWYPCRECHDEHAGHEGALWGADQAETRALLCGRCGGTLSIRRYRATGACDACGMRFNEGCWLHHHLYFA</sequence>
<dbReference type="AlphaFoldDB" id="A0A9D2KI50"/>
<dbReference type="Pfam" id="PF05495">
    <property type="entry name" value="zf-CHY"/>
    <property type="match status" value="1"/>
</dbReference>
<evidence type="ECO:0000313" key="5">
    <source>
        <dbReference type="EMBL" id="HJA05071.1"/>
    </source>
</evidence>
<dbReference type="EMBL" id="DXAM01000135">
    <property type="protein sequence ID" value="HJA05071.1"/>
    <property type="molecule type" value="Genomic_DNA"/>
</dbReference>
<reference evidence="5" key="2">
    <citation type="submission" date="2021-04" db="EMBL/GenBank/DDBJ databases">
        <authorList>
            <person name="Gilroy R."/>
        </authorList>
    </citation>
    <scope>NUCLEOTIDE SEQUENCE</scope>
    <source>
        <strain evidence="5">ChiHjej8B7-3636</strain>
    </source>
</reference>
<comment type="caution">
    <text evidence="5">The sequence shown here is derived from an EMBL/GenBank/DDBJ whole genome shotgun (WGS) entry which is preliminary data.</text>
</comment>
<dbReference type="InterPro" id="IPR008913">
    <property type="entry name" value="Znf_CHY"/>
</dbReference>
<protein>
    <recommendedName>
        <fullName evidence="4">CHY-type domain-containing protein</fullName>
    </recommendedName>
</protein>
<dbReference type="InterPro" id="IPR037274">
    <property type="entry name" value="Znf_CHY_sf"/>
</dbReference>
<evidence type="ECO:0000256" key="1">
    <source>
        <dbReference type="ARBA" id="ARBA00022723"/>
    </source>
</evidence>
<feature type="domain" description="CHY-type" evidence="4">
    <location>
        <begin position="5"/>
        <end position="85"/>
    </location>
</feature>
<evidence type="ECO:0000256" key="2">
    <source>
        <dbReference type="ARBA" id="ARBA00022771"/>
    </source>
</evidence>
<accession>A0A9D2KI50</accession>
<reference evidence="5" key="1">
    <citation type="journal article" date="2021" name="PeerJ">
        <title>Extensive microbial diversity within the chicken gut microbiome revealed by metagenomics and culture.</title>
        <authorList>
            <person name="Gilroy R."/>
            <person name="Ravi A."/>
            <person name="Getino M."/>
            <person name="Pursley I."/>
            <person name="Horton D.L."/>
            <person name="Alikhan N.F."/>
            <person name="Baker D."/>
            <person name="Gharbi K."/>
            <person name="Hall N."/>
            <person name="Watson M."/>
            <person name="Adriaenssens E.M."/>
            <person name="Foster-Nyarko E."/>
            <person name="Jarju S."/>
            <person name="Secka A."/>
            <person name="Antonio M."/>
            <person name="Oren A."/>
            <person name="Chaudhuri R.R."/>
            <person name="La Ragione R."/>
            <person name="Hildebrand F."/>
            <person name="Pallen M.J."/>
        </authorList>
    </citation>
    <scope>NUCLEOTIDE SEQUENCE</scope>
    <source>
        <strain evidence="5">ChiHjej8B7-3636</strain>
    </source>
</reference>
<keyword evidence="2" id="KW-0863">Zinc-finger</keyword>
<gene>
    <name evidence="5" type="ORF">H9800_09470</name>
</gene>
<dbReference type="PIRSF" id="PIRSF017292">
    <property type="entry name" value="UCP017292_Znf_CHY"/>
    <property type="match status" value="1"/>
</dbReference>
<dbReference type="InterPro" id="IPR016694">
    <property type="entry name" value="UCP017292"/>
</dbReference>
<keyword evidence="3" id="KW-0862">Zinc</keyword>
<evidence type="ECO:0000259" key="4">
    <source>
        <dbReference type="PROSITE" id="PS51266"/>
    </source>
</evidence>
<dbReference type="SUPFAM" id="SSF161219">
    <property type="entry name" value="CHY zinc finger-like"/>
    <property type="match status" value="1"/>
</dbReference>
<proteinExistence type="predicted"/>
<dbReference type="PANTHER" id="PTHR28082">
    <property type="entry name" value="ZINC FINGER PROTEIN"/>
    <property type="match status" value="1"/>
</dbReference>
<dbReference type="InterPro" id="IPR052604">
    <property type="entry name" value="Mito_Tim_assembly_helper"/>
</dbReference>
<dbReference type="PROSITE" id="PS51266">
    <property type="entry name" value="ZF_CHY"/>
    <property type="match status" value="1"/>
</dbReference>
<dbReference type="PANTHER" id="PTHR28082:SF1">
    <property type="entry name" value="HELPER OF TIM PROTEIN 13"/>
    <property type="match status" value="1"/>
</dbReference>